<comment type="caution">
    <text evidence="11">The sequence shown here is derived from an EMBL/GenBank/DDBJ whole genome shotgun (WGS) entry which is preliminary data.</text>
</comment>
<keyword evidence="3 9" id="KW-0547">Nucleotide-binding</keyword>
<keyword evidence="6 9" id="KW-0460">Magnesium</keyword>
<evidence type="ECO:0000256" key="5">
    <source>
        <dbReference type="ARBA" id="ARBA00022840"/>
    </source>
</evidence>
<dbReference type="SUPFAM" id="SSF53613">
    <property type="entry name" value="Ribokinase-like"/>
    <property type="match status" value="1"/>
</dbReference>
<dbReference type="InterPro" id="IPR002139">
    <property type="entry name" value="Ribo/fructo_kinase"/>
</dbReference>
<dbReference type="GO" id="GO:0046872">
    <property type="term" value="F:metal ion binding"/>
    <property type="evidence" value="ECO:0007669"/>
    <property type="project" value="UniProtKB-KW"/>
</dbReference>
<protein>
    <recommendedName>
        <fullName evidence="9">Ribokinase</fullName>
        <shortName evidence="9">RK</shortName>
        <ecNumber evidence="9">2.7.1.15</ecNumber>
    </recommendedName>
</protein>
<dbReference type="Proteomes" id="UP000029590">
    <property type="component" value="Unassembled WGS sequence"/>
</dbReference>
<evidence type="ECO:0000256" key="8">
    <source>
        <dbReference type="ARBA" id="ARBA00023277"/>
    </source>
</evidence>
<comment type="similarity">
    <text evidence="9">Belongs to the carbohydrate kinase PfkB family. Ribokinase subfamily.</text>
</comment>
<organism evidence="11 12">
    <name type="scientific">Burkholderia gladioli</name>
    <name type="common">Pseudomonas marginata</name>
    <name type="synonym">Phytomonas marginata</name>
    <dbReference type="NCBI Taxonomy" id="28095"/>
    <lineage>
        <taxon>Bacteria</taxon>
        <taxon>Pseudomonadati</taxon>
        <taxon>Pseudomonadota</taxon>
        <taxon>Betaproteobacteria</taxon>
        <taxon>Burkholderiales</taxon>
        <taxon>Burkholderiaceae</taxon>
        <taxon>Burkholderia</taxon>
    </lineage>
</organism>
<dbReference type="EMBL" id="JPGG01000018">
    <property type="protein sequence ID" value="KGC10263.1"/>
    <property type="molecule type" value="Genomic_DNA"/>
</dbReference>
<keyword evidence="1 9" id="KW-0808">Transferase</keyword>
<evidence type="ECO:0000256" key="1">
    <source>
        <dbReference type="ARBA" id="ARBA00022679"/>
    </source>
</evidence>
<comment type="pathway">
    <text evidence="9">Carbohydrate metabolism; D-ribose degradation; D-ribose 5-phosphate from beta-D-ribopyranose: step 2/2.</text>
</comment>
<comment type="subcellular location">
    <subcellularLocation>
        <location evidence="9">Cytoplasm</location>
    </subcellularLocation>
</comment>
<keyword evidence="8 9" id="KW-0119">Carbohydrate metabolism</keyword>
<evidence type="ECO:0000259" key="10">
    <source>
        <dbReference type="Pfam" id="PF00294"/>
    </source>
</evidence>
<feature type="binding site" evidence="9">
    <location>
        <position position="276"/>
    </location>
    <ligand>
        <name>K(+)</name>
        <dbReference type="ChEBI" id="CHEBI:29103"/>
    </ligand>
</feature>
<comment type="function">
    <text evidence="9">Catalyzes the phosphorylation of ribose at O-5 in a reaction requiring ATP and magnesium. The resulting D-ribose-5-phosphate can then be used either for sythesis of nucleotides, histidine, and tryptophan, or as a component of the pentose phosphate pathway.</text>
</comment>
<feature type="binding site" evidence="9">
    <location>
        <position position="281"/>
    </location>
    <ligand>
        <name>K(+)</name>
        <dbReference type="ChEBI" id="CHEBI:29103"/>
    </ligand>
</feature>
<evidence type="ECO:0000313" key="12">
    <source>
        <dbReference type="Proteomes" id="UP000029590"/>
    </source>
</evidence>
<comment type="cofactor">
    <cofactor evidence="9">
        <name>Mg(2+)</name>
        <dbReference type="ChEBI" id="CHEBI:18420"/>
    </cofactor>
    <text evidence="9">Requires a divalent cation, most likely magnesium in vivo, as an electrophilic catalyst to aid phosphoryl group transfer. It is the chelate of the metal and the nucleotide that is the actual substrate.</text>
</comment>
<feature type="binding site" evidence="9">
    <location>
        <begin position="214"/>
        <end position="219"/>
    </location>
    <ligand>
        <name>ATP</name>
        <dbReference type="ChEBI" id="CHEBI:30616"/>
    </ligand>
</feature>
<dbReference type="GO" id="GO:0005524">
    <property type="term" value="F:ATP binding"/>
    <property type="evidence" value="ECO:0007669"/>
    <property type="project" value="UniProtKB-UniRule"/>
</dbReference>
<evidence type="ECO:0000256" key="7">
    <source>
        <dbReference type="ARBA" id="ARBA00022958"/>
    </source>
</evidence>
<feature type="binding site" evidence="9">
    <location>
        <position position="183"/>
    </location>
    <ligand>
        <name>ATP</name>
        <dbReference type="ChEBI" id="CHEBI:30616"/>
    </ligand>
</feature>
<dbReference type="InterPro" id="IPR011877">
    <property type="entry name" value="Ribokinase"/>
</dbReference>
<feature type="binding site" evidence="9">
    <location>
        <position position="279"/>
    </location>
    <ligand>
        <name>K(+)</name>
        <dbReference type="ChEBI" id="CHEBI:29103"/>
    </ligand>
</feature>
<keyword evidence="9" id="KW-0963">Cytoplasm</keyword>
<comment type="catalytic activity">
    <reaction evidence="9">
        <text>D-ribose + ATP = D-ribose 5-phosphate + ADP + H(+)</text>
        <dbReference type="Rhea" id="RHEA:13697"/>
        <dbReference type="ChEBI" id="CHEBI:15378"/>
        <dbReference type="ChEBI" id="CHEBI:30616"/>
        <dbReference type="ChEBI" id="CHEBI:47013"/>
        <dbReference type="ChEBI" id="CHEBI:78346"/>
        <dbReference type="ChEBI" id="CHEBI:456216"/>
        <dbReference type="EC" id="2.7.1.15"/>
    </reaction>
</comment>
<dbReference type="GO" id="GO:0019303">
    <property type="term" value="P:D-ribose catabolic process"/>
    <property type="evidence" value="ECO:0007669"/>
    <property type="project" value="UniProtKB-UniRule"/>
</dbReference>
<dbReference type="GO" id="GO:0004747">
    <property type="term" value="F:ribokinase activity"/>
    <property type="evidence" value="ECO:0007669"/>
    <property type="project" value="UniProtKB-UniRule"/>
</dbReference>
<dbReference type="KEGG" id="bgo:BM43_3458"/>
<accession>A0AAW3EQS8</accession>
<feature type="domain" description="Carbohydrate kinase PfkB" evidence="10">
    <location>
        <begin position="1"/>
        <end position="287"/>
    </location>
</feature>
<keyword evidence="5 9" id="KW-0067">ATP-binding</keyword>
<dbReference type="HAMAP" id="MF_01987">
    <property type="entry name" value="Ribokinase"/>
    <property type="match status" value="1"/>
</dbReference>
<dbReference type="GO" id="GO:0005829">
    <property type="term" value="C:cytosol"/>
    <property type="evidence" value="ECO:0007669"/>
    <property type="project" value="TreeGrafter"/>
</dbReference>
<dbReference type="Pfam" id="PF00294">
    <property type="entry name" value="PfkB"/>
    <property type="match status" value="1"/>
</dbReference>
<keyword evidence="7 9" id="KW-0630">Potassium</keyword>
<comment type="subunit">
    <text evidence="9">Homodimer.</text>
</comment>
<evidence type="ECO:0000256" key="3">
    <source>
        <dbReference type="ARBA" id="ARBA00022741"/>
    </source>
</evidence>
<feature type="binding site" evidence="9">
    <location>
        <begin position="245"/>
        <end position="246"/>
    </location>
    <ligand>
        <name>ATP</name>
        <dbReference type="ChEBI" id="CHEBI:30616"/>
    </ligand>
</feature>
<feature type="binding site" evidence="9">
    <location>
        <position position="246"/>
    </location>
    <ligand>
        <name>substrate</name>
    </ligand>
</feature>
<name>A0AAW3EQS8_BURGA</name>
<dbReference type="EC" id="2.7.1.15" evidence="9"/>
<comment type="activity regulation">
    <text evidence="9">Activated by a monovalent cation that binds near, but not in, the active site. The most likely occupant of the site in vivo is potassium. Ion binding induces a conformational change that may alter substrate affinity.</text>
</comment>
<dbReference type="AlphaFoldDB" id="A0AAW3EQS8"/>
<dbReference type="PANTHER" id="PTHR10584:SF166">
    <property type="entry name" value="RIBOKINASE"/>
    <property type="match status" value="1"/>
</dbReference>
<keyword evidence="4 9" id="KW-0418">Kinase</keyword>
<dbReference type="InterPro" id="IPR029056">
    <property type="entry name" value="Ribokinase-like"/>
</dbReference>
<feature type="binding site" evidence="9">
    <location>
        <begin position="11"/>
        <end position="13"/>
    </location>
    <ligand>
        <name>substrate</name>
    </ligand>
</feature>
<dbReference type="InterPro" id="IPR011611">
    <property type="entry name" value="PfkB_dom"/>
</dbReference>
<keyword evidence="2 9" id="KW-0479">Metal-binding</keyword>
<feature type="active site" description="Proton acceptor" evidence="9">
    <location>
        <position position="246"/>
    </location>
</feature>
<evidence type="ECO:0000256" key="9">
    <source>
        <dbReference type="HAMAP-Rule" id="MF_01987"/>
    </source>
</evidence>
<dbReference type="PRINTS" id="PR00990">
    <property type="entry name" value="RIBOKINASE"/>
</dbReference>
<evidence type="ECO:0000256" key="2">
    <source>
        <dbReference type="ARBA" id="ARBA00022723"/>
    </source>
</evidence>
<sequence>MTRVYVLGNAVTDVSLTIERAARPGESILARSIVRAPGGKGLNQAVAAGRAGAEVVFVSALGTDASGSELAGALAREPFAALRMLQLPVATDMSILTVTADGENAIVTTVGCLQAVPPEALQDHLHDLRPGDYLLMQGNLSSAVTGALAEHARARGARVVVNAAPWHWDGPEVLQRCEGVIANEGEMIGISGMADVEAGAAWLLARGPAWVIVTLGARGCLLVDAAGSTRHGGVPADVRDTSGAGDVFCGVLVAGLAAGEPPARAITAAQGAAALTVERSGTYLAIPSVEELAAAMG</sequence>
<dbReference type="CDD" id="cd01174">
    <property type="entry name" value="ribokinase"/>
    <property type="match status" value="1"/>
</dbReference>
<evidence type="ECO:0000256" key="6">
    <source>
        <dbReference type="ARBA" id="ARBA00022842"/>
    </source>
</evidence>
<reference evidence="11 12" key="1">
    <citation type="submission" date="2014-04" db="EMBL/GenBank/DDBJ databases">
        <authorList>
            <person name="Bishop-Lilly K.A."/>
            <person name="Broomall S.M."/>
            <person name="Chain P.S."/>
            <person name="Chertkov O."/>
            <person name="Coyne S.R."/>
            <person name="Daligault H.E."/>
            <person name="Davenport K.W."/>
            <person name="Erkkila T."/>
            <person name="Frey K.G."/>
            <person name="Gibbons H.S."/>
            <person name="Gu W."/>
            <person name="Jaissle J."/>
            <person name="Johnson S.L."/>
            <person name="Koroleva G.I."/>
            <person name="Ladner J.T."/>
            <person name="Lo C.-C."/>
            <person name="Minogue T.D."/>
            <person name="Munk C."/>
            <person name="Palacios G.F."/>
            <person name="Redden C.L."/>
            <person name="Rosenzweig C.N."/>
            <person name="Scholz M.B."/>
            <person name="Teshima H."/>
            <person name="Xu Y."/>
        </authorList>
    </citation>
    <scope>NUCLEOTIDE SEQUENCE [LARGE SCALE GENOMIC DNA]</scope>
    <source>
        <strain evidence="12">gladioli</strain>
    </source>
</reference>
<feature type="binding site" evidence="9">
    <location>
        <position position="242"/>
    </location>
    <ligand>
        <name>K(+)</name>
        <dbReference type="ChEBI" id="CHEBI:29103"/>
    </ligand>
</feature>
<dbReference type="RefSeq" id="WP_036051437.1">
    <property type="nucleotide sequence ID" value="NZ_CADEVY010000004.1"/>
</dbReference>
<gene>
    <name evidence="9" type="primary">rbsK</name>
    <name evidence="11" type="ORF">DM48_5458</name>
</gene>
<feature type="binding site" evidence="9">
    <location>
        <begin position="39"/>
        <end position="43"/>
    </location>
    <ligand>
        <name>substrate</name>
    </ligand>
</feature>
<comment type="caution">
    <text evidence="9">Lacks conserved residue(s) required for the propagation of feature annotation.</text>
</comment>
<dbReference type="PANTHER" id="PTHR10584">
    <property type="entry name" value="SUGAR KINASE"/>
    <property type="match status" value="1"/>
</dbReference>
<evidence type="ECO:0000313" key="11">
    <source>
        <dbReference type="EMBL" id="KGC10263.1"/>
    </source>
</evidence>
<evidence type="ECO:0000256" key="4">
    <source>
        <dbReference type="ARBA" id="ARBA00022777"/>
    </source>
</evidence>
<dbReference type="Gene3D" id="3.40.1190.20">
    <property type="match status" value="1"/>
</dbReference>
<proteinExistence type="inferred from homology"/>
<feature type="binding site" evidence="9">
    <location>
        <position position="240"/>
    </location>
    <ligand>
        <name>K(+)</name>
        <dbReference type="ChEBI" id="CHEBI:29103"/>
    </ligand>
</feature>